<dbReference type="PROSITE" id="PS51063">
    <property type="entry name" value="HTH_CRP_2"/>
    <property type="match status" value="1"/>
</dbReference>
<dbReference type="InterPro" id="IPR018490">
    <property type="entry name" value="cNMP-bd_dom_sf"/>
</dbReference>
<protein>
    <submittedName>
        <fullName evidence="6">Crp/Fnr family transcriptional regulator</fullName>
    </submittedName>
</protein>
<evidence type="ECO:0000256" key="2">
    <source>
        <dbReference type="ARBA" id="ARBA00023125"/>
    </source>
</evidence>
<dbReference type="InterPro" id="IPR050397">
    <property type="entry name" value="Env_Response_Regulators"/>
</dbReference>
<dbReference type="Pfam" id="PF13545">
    <property type="entry name" value="HTH_Crp_2"/>
    <property type="match status" value="1"/>
</dbReference>
<dbReference type="SMART" id="SM00419">
    <property type="entry name" value="HTH_CRP"/>
    <property type="match status" value="1"/>
</dbReference>
<dbReference type="GO" id="GO:0003677">
    <property type="term" value="F:DNA binding"/>
    <property type="evidence" value="ECO:0007669"/>
    <property type="project" value="UniProtKB-KW"/>
</dbReference>
<sequence>MSKCEQCIVRQLSAIKALGKEELLRMADCKTSSTVRKGENLFEEGDHIDGIFCIKDGACKLTKLSANGNSQIVKLAKKGELLGQRSVISGEPANLSAVALEDMEVCFIPSKDITAFLDQNPQFSRSMMQTLSKDLKDADNILVGMAQKTAKQRLAEVLLNLEKTFGTDADGYISLQLSREEMAGMIGTVLESCIRLLSEFKNERLVALEGKKIRICDKAGLERRAYQ</sequence>
<dbReference type="Pfam" id="PF00027">
    <property type="entry name" value="cNMP_binding"/>
    <property type="match status" value="1"/>
</dbReference>
<dbReference type="PANTHER" id="PTHR24567">
    <property type="entry name" value="CRP FAMILY TRANSCRIPTIONAL REGULATORY PROTEIN"/>
    <property type="match status" value="1"/>
</dbReference>
<dbReference type="EMBL" id="JAAMPU010000099">
    <property type="protein sequence ID" value="NMH27128.1"/>
    <property type="molecule type" value="Genomic_DNA"/>
</dbReference>
<feature type="domain" description="HTH crp-type" evidence="5">
    <location>
        <begin position="148"/>
        <end position="219"/>
    </location>
</feature>
<dbReference type="InterPro" id="IPR000595">
    <property type="entry name" value="cNMP-bd_dom"/>
</dbReference>
<dbReference type="Gene3D" id="2.60.120.10">
    <property type="entry name" value="Jelly Rolls"/>
    <property type="match status" value="1"/>
</dbReference>
<dbReference type="SUPFAM" id="SSF51206">
    <property type="entry name" value="cAMP-binding domain-like"/>
    <property type="match status" value="1"/>
</dbReference>
<dbReference type="InterPro" id="IPR036388">
    <property type="entry name" value="WH-like_DNA-bd_sf"/>
</dbReference>
<keyword evidence="7" id="KW-1185">Reference proteome</keyword>
<dbReference type="InterPro" id="IPR012318">
    <property type="entry name" value="HTH_CRP"/>
</dbReference>
<evidence type="ECO:0000313" key="6">
    <source>
        <dbReference type="EMBL" id="NMH27128.1"/>
    </source>
</evidence>
<proteinExistence type="predicted"/>
<comment type="caution">
    <text evidence="6">The sequence shown here is derived from an EMBL/GenBank/DDBJ whole genome shotgun (WGS) entry which is preliminary data.</text>
</comment>
<dbReference type="GO" id="GO:0003700">
    <property type="term" value="F:DNA-binding transcription factor activity"/>
    <property type="evidence" value="ECO:0007669"/>
    <property type="project" value="TreeGrafter"/>
</dbReference>
<dbReference type="RefSeq" id="WP_169526136.1">
    <property type="nucleotide sequence ID" value="NZ_JAAMPU010000099.1"/>
</dbReference>
<keyword evidence="1" id="KW-0805">Transcription regulation</keyword>
<keyword evidence="3" id="KW-0804">Transcription</keyword>
<dbReference type="InterPro" id="IPR036390">
    <property type="entry name" value="WH_DNA-bd_sf"/>
</dbReference>
<dbReference type="AlphaFoldDB" id="A0A972FRF5"/>
<gene>
    <name evidence="6" type="ORF">G6047_03710</name>
</gene>
<evidence type="ECO:0000256" key="1">
    <source>
        <dbReference type="ARBA" id="ARBA00023015"/>
    </source>
</evidence>
<keyword evidence="2" id="KW-0238">DNA-binding</keyword>
<evidence type="ECO:0000256" key="3">
    <source>
        <dbReference type="ARBA" id="ARBA00023163"/>
    </source>
</evidence>
<evidence type="ECO:0000259" key="5">
    <source>
        <dbReference type="PROSITE" id="PS51063"/>
    </source>
</evidence>
<dbReference type="Gene3D" id="1.10.10.10">
    <property type="entry name" value="Winged helix-like DNA-binding domain superfamily/Winged helix DNA-binding domain"/>
    <property type="match status" value="1"/>
</dbReference>
<evidence type="ECO:0000259" key="4">
    <source>
        <dbReference type="PROSITE" id="PS50042"/>
    </source>
</evidence>
<organism evidence="6 7">
    <name type="scientific">Flavobacterium silvaticum</name>
    <dbReference type="NCBI Taxonomy" id="1852020"/>
    <lineage>
        <taxon>Bacteria</taxon>
        <taxon>Pseudomonadati</taxon>
        <taxon>Bacteroidota</taxon>
        <taxon>Flavobacteriia</taxon>
        <taxon>Flavobacteriales</taxon>
        <taxon>Flavobacteriaceae</taxon>
        <taxon>Flavobacterium</taxon>
    </lineage>
</organism>
<dbReference type="PROSITE" id="PS50042">
    <property type="entry name" value="CNMP_BINDING_3"/>
    <property type="match status" value="1"/>
</dbReference>
<feature type="domain" description="Cyclic nucleotide-binding" evidence="4">
    <location>
        <begin position="14"/>
        <end position="134"/>
    </location>
</feature>
<dbReference type="SUPFAM" id="SSF46785">
    <property type="entry name" value="Winged helix' DNA-binding domain"/>
    <property type="match status" value="1"/>
</dbReference>
<dbReference type="Proteomes" id="UP000712080">
    <property type="component" value="Unassembled WGS sequence"/>
</dbReference>
<dbReference type="SMART" id="SM00100">
    <property type="entry name" value="cNMP"/>
    <property type="match status" value="1"/>
</dbReference>
<reference evidence="6" key="1">
    <citation type="submission" date="2020-02" db="EMBL/GenBank/DDBJ databases">
        <title>Flavobacterium sp. genome.</title>
        <authorList>
            <person name="Jung H.S."/>
            <person name="Baek J.H."/>
            <person name="Jeon C.O."/>
        </authorList>
    </citation>
    <scope>NUCLEOTIDE SEQUENCE</scope>
    <source>
        <strain evidence="6">SE-s28</strain>
    </source>
</reference>
<dbReference type="GO" id="GO:0005829">
    <property type="term" value="C:cytosol"/>
    <property type="evidence" value="ECO:0007669"/>
    <property type="project" value="TreeGrafter"/>
</dbReference>
<evidence type="ECO:0000313" key="7">
    <source>
        <dbReference type="Proteomes" id="UP000712080"/>
    </source>
</evidence>
<dbReference type="PANTHER" id="PTHR24567:SF74">
    <property type="entry name" value="HTH-TYPE TRANSCRIPTIONAL REGULATOR ARCR"/>
    <property type="match status" value="1"/>
</dbReference>
<accession>A0A972FRF5</accession>
<name>A0A972FRF5_9FLAO</name>
<dbReference type="CDD" id="cd00038">
    <property type="entry name" value="CAP_ED"/>
    <property type="match status" value="1"/>
</dbReference>
<dbReference type="InterPro" id="IPR014710">
    <property type="entry name" value="RmlC-like_jellyroll"/>
</dbReference>